<feature type="signal peptide" evidence="1">
    <location>
        <begin position="1"/>
        <end position="25"/>
    </location>
</feature>
<evidence type="ECO:0000313" key="2">
    <source>
        <dbReference type="EMBL" id="KAK2191832.1"/>
    </source>
</evidence>
<gene>
    <name evidence="2" type="ORF">NP493_44g05005</name>
</gene>
<proteinExistence type="predicted"/>
<keyword evidence="3" id="KW-1185">Reference proteome</keyword>
<keyword evidence="1" id="KW-0732">Signal</keyword>
<dbReference type="Proteomes" id="UP001209878">
    <property type="component" value="Unassembled WGS sequence"/>
</dbReference>
<protein>
    <recommendedName>
        <fullName evidence="4">Secreted protein</fullName>
    </recommendedName>
</protein>
<dbReference type="EMBL" id="JAODUO010000044">
    <property type="protein sequence ID" value="KAK2191832.1"/>
    <property type="molecule type" value="Genomic_DNA"/>
</dbReference>
<sequence>MCRINWVQFFLLLCILVILTHITFLDHVVNVCIGSTPIHFIACSQSTFFDALMSSVHLHQNLLLHVLCNDDTVSFQKNTIEHNDLLSAFPEQHCVFWTLISVLWPSICHSTAVNTWSVSSHFIMSLNFSSLDSETPVIS</sequence>
<organism evidence="2 3">
    <name type="scientific">Ridgeia piscesae</name>
    <name type="common">Tubeworm</name>
    <dbReference type="NCBI Taxonomy" id="27915"/>
    <lineage>
        <taxon>Eukaryota</taxon>
        <taxon>Metazoa</taxon>
        <taxon>Spiralia</taxon>
        <taxon>Lophotrochozoa</taxon>
        <taxon>Annelida</taxon>
        <taxon>Polychaeta</taxon>
        <taxon>Sedentaria</taxon>
        <taxon>Canalipalpata</taxon>
        <taxon>Sabellida</taxon>
        <taxon>Siboglinidae</taxon>
        <taxon>Ridgeia</taxon>
    </lineage>
</organism>
<comment type="caution">
    <text evidence="2">The sequence shown here is derived from an EMBL/GenBank/DDBJ whole genome shotgun (WGS) entry which is preliminary data.</text>
</comment>
<evidence type="ECO:0000313" key="3">
    <source>
        <dbReference type="Proteomes" id="UP001209878"/>
    </source>
</evidence>
<name>A0AAD9UJR9_RIDPI</name>
<dbReference type="AlphaFoldDB" id="A0AAD9UJR9"/>
<evidence type="ECO:0000256" key="1">
    <source>
        <dbReference type="SAM" id="SignalP"/>
    </source>
</evidence>
<evidence type="ECO:0008006" key="4">
    <source>
        <dbReference type="Google" id="ProtNLM"/>
    </source>
</evidence>
<reference evidence="2" key="1">
    <citation type="journal article" date="2023" name="Mol. Biol. Evol.">
        <title>Third-Generation Sequencing Reveals the Adaptive Role of the Epigenome in Three Deep-Sea Polychaetes.</title>
        <authorList>
            <person name="Perez M."/>
            <person name="Aroh O."/>
            <person name="Sun Y."/>
            <person name="Lan Y."/>
            <person name="Juniper S.K."/>
            <person name="Young C.R."/>
            <person name="Angers B."/>
            <person name="Qian P.Y."/>
        </authorList>
    </citation>
    <scope>NUCLEOTIDE SEQUENCE</scope>
    <source>
        <strain evidence="2">R07B-5</strain>
    </source>
</reference>
<feature type="chain" id="PRO_5041911170" description="Secreted protein" evidence="1">
    <location>
        <begin position="26"/>
        <end position="139"/>
    </location>
</feature>
<accession>A0AAD9UJR9</accession>